<feature type="transmembrane region" description="Helical" evidence="1">
    <location>
        <begin position="95"/>
        <end position="113"/>
    </location>
</feature>
<dbReference type="AlphaFoldDB" id="A0A4R5QI59"/>
<keyword evidence="1" id="KW-0812">Transmembrane</keyword>
<dbReference type="EMBL" id="SMSJ01000007">
    <property type="protein sequence ID" value="TDH63062.1"/>
    <property type="molecule type" value="Genomic_DNA"/>
</dbReference>
<feature type="transmembrane region" description="Helical" evidence="1">
    <location>
        <begin position="31"/>
        <end position="51"/>
    </location>
</feature>
<dbReference type="RefSeq" id="WP_133288208.1">
    <property type="nucleotide sequence ID" value="NZ_SMSJ01000007.1"/>
</dbReference>
<keyword evidence="3" id="KW-1185">Reference proteome</keyword>
<sequence length="116" mass="12311">MKALGTLVLLATVALGVLVGFHYLARQRRPWLVTLHLACGAAGAWLFFLLLHAPPEGRNPPSGMAAGILLGAALLGGLLPRLIARRARKAAEPLLVVHVFTGLAGFLVFLSWASRL</sequence>
<evidence type="ECO:0000313" key="2">
    <source>
        <dbReference type="EMBL" id="TDH63062.1"/>
    </source>
</evidence>
<accession>A0A4R5QI59</accession>
<organism evidence="2 3">
    <name type="scientific">Dankookia rubra</name>
    <dbReference type="NCBI Taxonomy" id="1442381"/>
    <lineage>
        <taxon>Bacteria</taxon>
        <taxon>Pseudomonadati</taxon>
        <taxon>Pseudomonadota</taxon>
        <taxon>Alphaproteobacteria</taxon>
        <taxon>Acetobacterales</taxon>
        <taxon>Roseomonadaceae</taxon>
        <taxon>Dankookia</taxon>
    </lineage>
</organism>
<feature type="transmembrane region" description="Helical" evidence="1">
    <location>
        <begin position="6"/>
        <end position="24"/>
    </location>
</feature>
<gene>
    <name evidence="2" type="ORF">E2C06_08710</name>
</gene>
<protein>
    <submittedName>
        <fullName evidence="2">Uncharacterized protein</fullName>
    </submittedName>
</protein>
<dbReference type="Proteomes" id="UP000295096">
    <property type="component" value="Unassembled WGS sequence"/>
</dbReference>
<name>A0A4R5QI59_9PROT</name>
<proteinExistence type="predicted"/>
<keyword evidence="1" id="KW-1133">Transmembrane helix</keyword>
<evidence type="ECO:0000256" key="1">
    <source>
        <dbReference type="SAM" id="Phobius"/>
    </source>
</evidence>
<comment type="caution">
    <text evidence="2">The sequence shown here is derived from an EMBL/GenBank/DDBJ whole genome shotgun (WGS) entry which is preliminary data.</text>
</comment>
<feature type="transmembrane region" description="Helical" evidence="1">
    <location>
        <begin position="63"/>
        <end position="83"/>
    </location>
</feature>
<keyword evidence="1" id="KW-0472">Membrane</keyword>
<evidence type="ECO:0000313" key="3">
    <source>
        <dbReference type="Proteomes" id="UP000295096"/>
    </source>
</evidence>
<reference evidence="2 3" key="1">
    <citation type="journal article" date="2016" name="J. Microbiol.">
        <title>Dankookia rubra gen. nov., sp. nov., an alphaproteobacterium isolated from sediment of a shallow stream.</title>
        <authorList>
            <person name="Kim W.H."/>
            <person name="Kim D.H."/>
            <person name="Kang K."/>
            <person name="Ahn T.Y."/>
        </authorList>
    </citation>
    <scope>NUCLEOTIDE SEQUENCE [LARGE SCALE GENOMIC DNA]</scope>
    <source>
        <strain evidence="2 3">JCM30602</strain>
    </source>
</reference>